<feature type="domain" description="DUF4352" evidence="3">
    <location>
        <begin position="58"/>
        <end position="145"/>
    </location>
</feature>
<accession>A0ABS3HD52</accession>
<keyword evidence="5" id="KW-1185">Reference proteome</keyword>
<reference evidence="4 5" key="1">
    <citation type="submission" date="2021-03" db="EMBL/GenBank/DDBJ databases">
        <title>Enterococcal diversity collection.</title>
        <authorList>
            <person name="Gilmore M.S."/>
            <person name="Schwartzman J."/>
            <person name="Van Tyne D."/>
            <person name="Martin M."/>
            <person name="Earl A.M."/>
            <person name="Manson A.L."/>
            <person name="Straub T."/>
            <person name="Salamzade R."/>
            <person name="Saavedra J."/>
            <person name="Lebreton F."/>
            <person name="Prichula J."/>
            <person name="Schaufler K."/>
            <person name="Gaca A."/>
            <person name="Sgardioli B."/>
            <person name="Wagenaar J."/>
            <person name="Strong T."/>
        </authorList>
    </citation>
    <scope>NUCLEOTIDE SEQUENCE [LARGE SCALE GENOMIC DNA]</scope>
    <source>
        <strain evidence="4 5">MJM16</strain>
    </source>
</reference>
<evidence type="ECO:0000256" key="2">
    <source>
        <dbReference type="SAM" id="SignalP"/>
    </source>
</evidence>
<feature type="chain" id="PRO_5046188568" evidence="2">
    <location>
        <begin position="27"/>
        <end position="368"/>
    </location>
</feature>
<organism evidence="4 5">
    <name type="scientific">Candidatus Enterococcus murrayae</name>
    <dbReference type="NCBI Taxonomy" id="2815321"/>
    <lineage>
        <taxon>Bacteria</taxon>
        <taxon>Bacillati</taxon>
        <taxon>Bacillota</taxon>
        <taxon>Bacilli</taxon>
        <taxon>Lactobacillales</taxon>
        <taxon>Enterococcaceae</taxon>
        <taxon>Enterococcus</taxon>
    </lineage>
</organism>
<dbReference type="Gene3D" id="2.60.40.1240">
    <property type="match status" value="1"/>
</dbReference>
<dbReference type="InterPro" id="IPR029050">
    <property type="entry name" value="Immunoprotect_excell_Ig-like"/>
</dbReference>
<dbReference type="EMBL" id="JAFLVR010000004">
    <property type="protein sequence ID" value="MBO0450962.1"/>
    <property type="molecule type" value="Genomic_DNA"/>
</dbReference>
<protein>
    <submittedName>
        <fullName evidence="4">DUF4352 domain-containing protein</fullName>
    </submittedName>
</protein>
<name>A0ABS3HD52_9ENTE</name>
<evidence type="ECO:0000259" key="3">
    <source>
        <dbReference type="Pfam" id="PF11611"/>
    </source>
</evidence>
<sequence>MKKFMKVLLVSSLVLMVSGCSTKEKAKSEKKEESAQSSLVDLSVEDGAYIVPMDKTTGDDVKYLSLNVKVTNKSDKKLEVMPDDFALYDEDGKKTSNEDIYSSDDQFKSMSYESLSEDKSLTEPIVFQVTKGKKYELHYKPTIFNLDDAEDESKEAGVELKIDQTKYKDETEEVEKLADHYIQTVFMGAEEKKDEKLELGNDLAKEKQEFKDSSIKCLKNEFEYYEPSTPELEKVITEMQNTNKNKGKVTYKFNEFYPNFASIYVRPEVVLFDNVDSEAIGNQFANENEGKYEEYDDALDRDIEKYFLQELPGKLGSSPINTDPDMDGEGYKINLEKKDGKWQVKSEKSSNNYNFASLTQTFRGGLYE</sequence>
<dbReference type="Proteomes" id="UP000664495">
    <property type="component" value="Unassembled WGS sequence"/>
</dbReference>
<gene>
    <name evidence="4" type="ORF">JZO85_01695</name>
</gene>
<keyword evidence="1 2" id="KW-0732">Signal</keyword>
<evidence type="ECO:0000313" key="4">
    <source>
        <dbReference type="EMBL" id="MBO0450962.1"/>
    </source>
</evidence>
<evidence type="ECO:0000313" key="5">
    <source>
        <dbReference type="Proteomes" id="UP000664495"/>
    </source>
</evidence>
<comment type="caution">
    <text evidence="4">The sequence shown here is derived from an EMBL/GenBank/DDBJ whole genome shotgun (WGS) entry which is preliminary data.</text>
</comment>
<evidence type="ECO:0000256" key="1">
    <source>
        <dbReference type="ARBA" id="ARBA00022729"/>
    </source>
</evidence>
<dbReference type="RefSeq" id="WP_207106774.1">
    <property type="nucleotide sequence ID" value="NZ_JAFLVR010000004.1"/>
</dbReference>
<proteinExistence type="predicted"/>
<dbReference type="InterPro" id="IPR029051">
    <property type="entry name" value="DUF4352"/>
</dbReference>
<feature type="signal peptide" evidence="2">
    <location>
        <begin position="1"/>
        <end position="26"/>
    </location>
</feature>
<dbReference type="Pfam" id="PF11611">
    <property type="entry name" value="DUF4352"/>
    <property type="match status" value="1"/>
</dbReference>
<dbReference type="PROSITE" id="PS51257">
    <property type="entry name" value="PROKAR_LIPOPROTEIN"/>
    <property type="match status" value="1"/>
</dbReference>